<accession>A0A564YNY2</accession>
<name>A0A564YNY2_HYMDI</name>
<evidence type="ECO:0000313" key="1">
    <source>
        <dbReference type="EMBL" id="VUZ48945.1"/>
    </source>
</evidence>
<dbReference type="Gene3D" id="3.30.70.270">
    <property type="match status" value="1"/>
</dbReference>
<evidence type="ECO:0000313" key="2">
    <source>
        <dbReference type="Proteomes" id="UP000321570"/>
    </source>
</evidence>
<dbReference type="EMBL" id="CABIJS010000321">
    <property type="protein sequence ID" value="VUZ48945.1"/>
    <property type="molecule type" value="Genomic_DNA"/>
</dbReference>
<sequence>MINFYRRFLPNSAAVIFPLAELLKKSTKANFSFPPEAVTAFEEVKTLLTESTTLAYQDPGTTASV</sequence>
<reference evidence="1 2" key="1">
    <citation type="submission" date="2019-07" db="EMBL/GenBank/DDBJ databases">
        <authorList>
            <person name="Jastrzebski P J."/>
            <person name="Paukszto L."/>
            <person name="Jastrzebski P J."/>
        </authorList>
    </citation>
    <scope>NUCLEOTIDE SEQUENCE [LARGE SCALE GENOMIC DNA]</scope>
    <source>
        <strain evidence="1 2">WMS-il1</strain>
    </source>
</reference>
<dbReference type="InterPro" id="IPR043128">
    <property type="entry name" value="Rev_trsase/Diguanyl_cyclase"/>
</dbReference>
<gene>
    <name evidence="1" type="ORF">WMSIL1_LOCUS8168</name>
</gene>
<protein>
    <submittedName>
        <fullName evidence="1">Uncharacterized protein</fullName>
    </submittedName>
</protein>
<dbReference type="Proteomes" id="UP000321570">
    <property type="component" value="Unassembled WGS sequence"/>
</dbReference>
<dbReference type="InterPro" id="IPR043502">
    <property type="entry name" value="DNA/RNA_pol_sf"/>
</dbReference>
<dbReference type="AlphaFoldDB" id="A0A564YNY2"/>
<keyword evidence="2" id="KW-1185">Reference proteome</keyword>
<organism evidence="1 2">
    <name type="scientific">Hymenolepis diminuta</name>
    <name type="common">Rat tapeworm</name>
    <dbReference type="NCBI Taxonomy" id="6216"/>
    <lineage>
        <taxon>Eukaryota</taxon>
        <taxon>Metazoa</taxon>
        <taxon>Spiralia</taxon>
        <taxon>Lophotrochozoa</taxon>
        <taxon>Platyhelminthes</taxon>
        <taxon>Cestoda</taxon>
        <taxon>Eucestoda</taxon>
        <taxon>Cyclophyllidea</taxon>
        <taxon>Hymenolepididae</taxon>
        <taxon>Hymenolepis</taxon>
    </lineage>
</organism>
<proteinExistence type="predicted"/>
<dbReference type="SUPFAM" id="SSF56672">
    <property type="entry name" value="DNA/RNA polymerases"/>
    <property type="match status" value="1"/>
</dbReference>